<evidence type="ECO:0000313" key="5">
    <source>
        <dbReference type="EMBL" id="KKB06899.1"/>
    </source>
</evidence>
<comment type="similarity">
    <text evidence="2">Belongs to the DapA family.</text>
</comment>
<evidence type="ECO:0000313" key="6">
    <source>
        <dbReference type="Proteomes" id="UP000033632"/>
    </source>
</evidence>
<proteinExistence type="inferred from homology"/>
<keyword evidence="1 2" id="KW-0456">Lyase</keyword>
<accession>A0A0F5FD98</accession>
<dbReference type="AlphaFoldDB" id="A0A0F5FD98"/>
<dbReference type="GO" id="GO:0008840">
    <property type="term" value="F:4-hydroxy-tetrahydrodipicolinate synthase activity"/>
    <property type="evidence" value="ECO:0007669"/>
    <property type="project" value="TreeGrafter"/>
</dbReference>
<dbReference type="EMBL" id="JZEX01000192">
    <property type="protein sequence ID" value="KKB06899.1"/>
    <property type="molecule type" value="Genomic_DNA"/>
</dbReference>
<dbReference type="Pfam" id="PF00701">
    <property type="entry name" value="DHDPS"/>
    <property type="match status" value="1"/>
</dbReference>
<dbReference type="InterPro" id="IPR002220">
    <property type="entry name" value="DapA-like"/>
</dbReference>
<comment type="caution">
    <text evidence="5">The sequence shown here is derived from an EMBL/GenBank/DDBJ whole genome shotgun (WGS) entry which is preliminary data.</text>
</comment>
<evidence type="ECO:0000256" key="1">
    <source>
        <dbReference type="ARBA" id="ARBA00023239"/>
    </source>
</evidence>
<dbReference type="PANTHER" id="PTHR12128">
    <property type="entry name" value="DIHYDRODIPICOLINATE SYNTHASE"/>
    <property type="match status" value="1"/>
</dbReference>
<dbReference type="Proteomes" id="UP000033632">
    <property type="component" value="Unassembled WGS sequence"/>
</dbReference>
<feature type="active site" description="Proton donor/acceptor" evidence="3">
    <location>
        <position position="139"/>
    </location>
</feature>
<organism evidence="5 6">
    <name type="scientific">Devosia geojensis</name>
    <dbReference type="NCBI Taxonomy" id="443610"/>
    <lineage>
        <taxon>Bacteria</taxon>
        <taxon>Pseudomonadati</taxon>
        <taxon>Pseudomonadota</taxon>
        <taxon>Alphaproteobacteria</taxon>
        <taxon>Hyphomicrobiales</taxon>
        <taxon>Devosiaceae</taxon>
        <taxon>Devosia</taxon>
    </lineage>
</organism>
<protein>
    <submittedName>
        <fullName evidence="5">Dihydrodipicolinate synthetase</fullName>
    </submittedName>
</protein>
<dbReference type="PATRIC" id="fig|443610.3.peg.2471"/>
<dbReference type="SUPFAM" id="SSF51569">
    <property type="entry name" value="Aldolase"/>
    <property type="match status" value="1"/>
</dbReference>
<dbReference type="PRINTS" id="PR00146">
    <property type="entry name" value="DHPICSNTHASE"/>
</dbReference>
<feature type="active site" description="Schiff-base intermediate with substrate" evidence="3">
    <location>
        <position position="169"/>
    </location>
</feature>
<keyword evidence="6" id="KW-1185">Reference proteome</keyword>
<evidence type="ECO:0000256" key="2">
    <source>
        <dbReference type="PIRNR" id="PIRNR001365"/>
    </source>
</evidence>
<sequence>MSPVRGVFSAAATPLDANLEPDHAALVAHCRQLLADGCHGIAMLGSTGEANSFSLAERMAMLEAVIAGGVPADALLPGTGLCALPETIALTRHALGLGITTVVMLPPFYYKGVSDQGLLDAYSRVIETVADERLKVILYHIPPISQIALSHEFIGKLSEKFPRTIAGIKDSGGQLDNMVAMARTFPQLSILAGADPLLLPLLKEGGGGCITATSNLAAKQLRTVFDKHADAGEASVVEAAQARIVALREASNSFAQIPTIKAMIARRYGAPNWTNVRPPLVRLTQEQTDKLAPVLNRIDAEQPE</sequence>
<dbReference type="PIRSF" id="PIRSF001365">
    <property type="entry name" value="DHDPS"/>
    <property type="match status" value="1"/>
</dbReference>
<dbReference type="CDD" id="cd00408">
    <property type="entry name" value="DHDPS-like"/>
    <property type="match status" value="1"/>
</dbReference>
<dbReference type="PANTHER" id="PTHR12128:SF67">
    <property type="entry name" value="BLR3884 PROTEIN"/>
    <property type="match status" value="1"/>
</dbReference>
<dbReference type="SMART" id="SM01130">
    <property type="entry name" value="DHDPS"/>
    <property type="match status" value="1"/>
</dbReference>
<gene>
    <name evidence="5" type="ORF">VE25_20745</name>
</gene>
<dbReference type="InterPro" id="IPR013785">
    <property type="entry name" value="Aldolase_TIM"/>
</dbReference>
<evidence type="ECO:0000256" key="3">
    <source>
        <dbReference type="PIRSR" id="PIRSR001365-1"/>
    </source>
</evidence>
<dbReference type="Gene3D" id="3.20.20.70">
    <property type="entry name" value="Aldolase class I"/>
    <property type="match status" value="1"/>
</dbReference>
<feature type="binding site" evidence="4">
    <location>
        <position position="210"/>
    </location>
    <ligand>
        <name>pyruvate</name>
        <dbReference type="ChEBI" id="CHEBI:15361"/>
    </ligand>
</feature>
<dbReference type="STRING" id="443610.VE25_20745"/>
<feature type="binding site" evidence="4">
    <location>
        <position position="47"/>
    </location>
    <ligand>
        <name>pyruvate</name>
        <dbReference type="ChEBI" id="CHEBI:15361"/>
    </ligand>
</feature>
<dbReference type="OrthoDB" id="7157803at2"/>
<evidence type="ECO:0000256" key="4">
    <source>
        <dbReference type="PIRSR" id="PIRSR001365-2"/>
    </source>
</evidence>
<name>A0A0F5FD98_9HYPH</name>
<dbReference type="RefSeq" id="WP_046110579.1">
    <property type="nucleotide sequence ID" value="NZ_JZEX01000192.1"/>
</dbReference>
<reference evidence="5 6" key="1">
    <citation type="submission" date="2015-03" db="EMBL/GenBank/DDBJ databases">
        <authorList>
            <person name="Hassan Y.I."/>
            <person name="Lepp D."/>
            <person name="Li X.-Z."/>
            <person name="Zhou T."/>
        </authorList>
    </citation>
    <scope>NUCLEOTIDE SEQUENCE [LARGE SCALE GENOMIC DNA]</scope>
    <source>
        <strain evidence="5 6">BD-c194</strain>
    </source>
</reference>